<accession>A0A0M4CZD6</accession>
<dbReference type="Pfam" id="PF21983">
    <property type="entry name" value="NikA-like"/>
    <property type="match status" value="1"/>
</dbReference>
<evidence type="ECO:0000313" key="2">
    <source>
        <dbReference type="Proteomes" id="UP000057158"/>
    </source>
</evidence>
<reference evidence="1 2" key="1">
    <citation type="submission" date="2015-07" db="EMBL/GenBank/DDBJ databases">
        <title>Isolation and Genomic Characterization of a Novel Halophilic Metal-Reducing Deltaproteobacterium from the Deep Subsurface.</title>
        <authorList>
            <person name="Badalamenti J.P."/>
            <person name="Summers Z.M."/>
            <person name="Gralnick J.A."/>
            <person name="Bond D.R."/>
        </authorList>
    </citation>
    <scope>NUCLEOTIDE SEQUENCE [LARGE SCALE GENOMIC DNA]</scope>
    <source>
        <strain evidence="1 2">WTL</strain>
    </source>
</reference>
<dbReference type="RefSeq" id="WP_053550024.1">
    <property type="nucleotide sequence ID" value="NZ_CP010802.1"/>
</dbReference>
<sequence length="59" mass="6679">MARVSANPKKFIISCRINHDEMEALQERAEACGVSITDLLRKSLELSEGDYAERRQARA</sequence>
<dbReference type="PATRIC" id="fig|1603606.3.peg.1186"/>
<dbReference type="OrthoDB" id="5387698at2"/>
<gene>
    <name evidence="1" type="ORF">DSOUD_1081</name>
</gene>
<protein>
    <submittedName>
        <fullName evidence="1">Ribbon-helix-helix protein, CopG family</fullName>
    </submittedName>
</protein>
<dbReference type="Proteomes" id="UP000057158">
    <property type="component" value="Chromosome"/>
</dbReference>
<name>A0A0M4CZD6_9BACT</name>
<dbReference type="AlphaFoldDB" id="A0A0M4CZD6"/>
<organism evidence="1 2">
    <name type="scientific">Desulfuromonas soudanensis</name>
    <dbReference type="NCBI Taxonomy" id="1603606"/>
    <lineage>
        <taxon>Bacteria</taxon>
        <taxon>Pseudomonadati</taxon>
        <taxon>Thermodesulfobacteriota</taxon>
        <taxon>Desulfuromonadia</taxon>
        <taxon>Desulfuromonadales</taxon>
        <taxon>Desulfuromonadaceae</taxon>
        <taxon>Desulfuromonas</taxon>
    </lineage>
</organism>
<proteinExistence type="predicted"/>
<dbReference type="InterPro" id="IPR053842">
    <property type="entry name" value="NikA-like"/>
</dbReference>
<keyword evidence="2" id="KW-1185">Reference proteome</keyword>
<evidence type="ECO:0000313" key="1">
    <source>
        <dbReference type="EMBL" id="ALC15865.1"/>
    </source>
</evidence>
<dbReference type="EMBL" id="CP010802">
    <property type="protein sequence ID" value="ALC15865.1"/>
    <property type="molecule type" value="Genomic_DNA"/>
</dbReference>
<dbReference type="KEGG" id="des:DSOUD_1081"/>